<feature type="domain" description="Right handed beta helix" evidence="5">
    <location>
        <begin position="90"/>
        <end position="193"/>
    </location>
</feature>
<keyword evidence="4" id="KW-0732">Signal</keyword>
<name>A0A1V1P233_9BACT</name>
<dbReference type="PANTHER" id="PTHR22990">
    <property type="entry name" value="F-BOX ONLY PROTEIN"/>
    <property type="match status" value="1"/>
</dbReference>
<dbReference type="InterPro" id="IPR051550">
    <property type="entry name" value="SCF-Subunits/Alg-Epimerases"/>
</dbReference>
<comment type="caution">
    <text evidence="6">The sequence shown here is derived from an EMBL/GenBank/DDBJ whole genome shotgun (WGS) entry which is preliminary data.</text>
</comment>
<evidence type="ECO:0000259" key="5">
    <source>
        <dbReference type="Pfam" id="PF13229"/>
    </source>
</evidence>
<gene>
    <name evidence="6" type="ORF">OMM_04271</name>
</gene>
<dbReference type="AlphaFoldDB" id="A0A1V1P233"/>
<dbReference type="NCBIfam" id="TIGR03804">
    <property type="entry name" value="para_beta_helix"/>
    <property type="match status" value="1"/>
</dbReference>
<evidence type="ECO:0000256" key="4">
    <source>
        <dbReference type="SAM" id="SignalP"/>
    </source>
</evidence>
<protein>
    <recommendedName>
        <fullName evidence="5">Right handed beta helix domain-containing protein</fullName>
    </recommendedName>
</protein>
<evidence type="ECO:0000256" key="3">
    <source>
        <dbReference type="ARBA" id="ARBA00022786"/>
    </source>
</evidence>
<dbReference type="InterPro" id="IPR011050">
    <property type="entry name" value="Pectin_lyase_fold/virulence"/>
</dbReference>
<dbReference type="SUPFAM" id="SSF51126">
    <property type="entry name" value="Pectin lyase-like"/>
    <property type="match status" value="1"/>
</dbReference>
<feature type="chain" id="PRO_5010735796" description="Right handed beta helix domain-containing protein" evidence="4">
    <location>
        <begin position="25"/>
        <end position="308"/>
    </location>
</feature>
<dbReference type="InterPro" id="IPR039448">
    <property type="entry name" value="Beta_helix"/>
</dbReference>
<dbReference type="PANTHER" id="PTHR22990:SF15">
    <property type="entry name" value="F-BOX ONLY PROTEIN 10"/>
    <property type="match status" value="1"/>
</dbReference>
<sequence length="308" mass="33074">MKTNYIISTIYCVFVLSFSTISIAATLTVDQSGSSAYLTIQSAINDTVAGDAVKILPGLYEEAVVLDKSIKLSGSGPNFTIISPPSEGDDRNGISIYAPNVVVENITITGAKYGIYLNSTNKSYVIQRCVISGCEDDGIRIANTPSYLLLQNNTIFSNGGDGISINNYANAQIRGNIITKNKKFGIHNYASDDLSYNCFYRNQSGNYSKSEAGDSDIEADPKFINEETSNLILASDSPCINKGVIGLLYNDPDGSRNDMGAYAGQEASSFWPYYSNGPIVTDLNIIPSSIPKGGKISIKATGHVQNNK</sequence>
<dbReference type="Pfam" id="PF13229">
    <property type="entry name" value="Beta_helix"/>
    <property type="match status" value="1"/>
</dbReference>
<dbReference type="SMART" id="SM00710">
    <property type="entry name" value="PbH1"/>
    <property type="match status" value="4"/>
</dbReference>
<evidence type="ECO:0000313" key="6">
    <source>
        <dbReference type="EMBL" id="ETR68927.1"/>
    </source>
</evidence>
<keyword evidence="2" id="KW-0677">Repeat</keyword>
<dbReference type="Gene3D" id="2.160.20.10">
    <property type="entry name" value="Single-stranded right-handed beta-helix, Pectin lyase-like"/>
    <property type="match status" value="1"/>
</dbReference>
<accession>A0A1V1P233</accession>
<comment type="pathway">
    <text evidence="1">Protein modification; protein ubiquitination.</text>
</comment>
<proteinExistence type="predicted"/>
<dbReference type="Proteomes" id="UP000189670">
    <property type="component" value="Unassembled WGS sequence"/>
</dbReference>
<dbReference type="EMBL" id="ATBP01000794">
    <property type="protein sequence ID" value="ETR68927.1"/>
    <property type="molecule type" value="Genomic_DNA"/>
</dbReference>
<evidence type="ECO:0000256" key="1">
    <source>
        <dbReference type="ARBA" id="ARBA00004906"/>
    </source>
</evidence>
<dbReference type="InterPro" id="IPR006626">
    <property type="entry name" value="PbH1"/>
</dbReference>
<evidence type="ECO:0000313" key="7">
    <source>
        <dbReference type="Proteomes" id="UP000189670"/>
    </source>
</evidence>
<dbReference type="InterPro" id="IPR012334">
    <property type="entry name" value="Pectin_lyas_fold"/>
</dbReference>
<organism evidence="6 7">
    <name type="scientific">Candidatus Magnetoglobus multicellularis str. Araruama</name>
    <dbReference type="NCBI Taxonomy" id="890399"/>
    <lineage>
        <taxon>Bacteria</taxon>
        <taxon>Pseudomonadati</taxon>
        <taxon>Thermodesulfobacteriota</taxon>
        <taxon>Desulfobacteria</taxon>
        <taxon>Desulfobacterales</taxon>
        <taxon>Desulfobacteraceae</taxon>
        <taxon>Candidatus Magnetoglobus</taxon>
    </lineage>
</organism>
<feature type="signal peptide" evidence="4">
    <location>
        <begin position="1"/>
        <end position="24"/>
    </location>
</feature>
<dbReference type="InterPro" id="IPR022441">
    <property type="entry name" value="Para_beta_helix_rpt-2"/>
</dbReference>
<keyword evidence="3" id="KW-0833">Ubl conjugation pathway</keyword>
<evidence type="ECO:0000256" key="2">
    <source>
        <dbReference type="ARBA" id="ARBA00022737"/>
    </source>
</evidence>
<reference evidence="7" key="1">
    <citation type="submission" date="2012-11" db="EMBL/GenBank/DDBJ databases">
        <authorList>
            <person name="Lucero-Rivera Y.E."/>
            <person name="Tovar-Ramirez D."/>
        </authorList>
    </citation>
    <scope>NUCLEOTIDE SEQUENCE [LARGE SCALE GENOMIC DNA]</scope>
    <source>
        <strain evidence="7">Araruama</strain>
    </source>
</reference>